<dbReference type="RefSeq" id="WP_138931894.1">
    <property type="nucleotide sequence ID" value="NZ_SWMU01000002.1"/>
</dbReference>
<dbReference type="GO" id="GO:0032259">
    <property type="term" value="P:methylation"/>
    <property type="evidence" value="ECO:0007669"/>
    <property type="project" value="UniProtKB-KW"/>
</dbReference>
<comment type="caution">
    <text evidence="1">The sequence shown here is derived from an EMBL/GenBank/DDBJ whole genome shotgun (WGS) entry which is preliminary data.</text>
</comment>
<dbReference type="PANTHER" id="PTHR43861">
    <property type="entry name" value="TRANS-ACONITATE 2-METHYLTRANSFERASE-RELATED"/>
    <property type="match status" value="1"/>
</dbReference>
<dbReference type="OrthoDB" id="9791837at2"/>
<dbReference type="GO" id="GO:0008168">
    <property type="term" value="F:methyltransferase activity"/>
    <property type="evidence" value="ECO:0007669"/>
    <property type="project" value="UniProtKB-KW"/>
</dbReference>
<reference evidence="1 2" key="1">
    <citation type="submission" date="2019-04" db="EMBL/GenBank/DDBJ databases">
        <title>Psychroflexus halotolerans sp. nov., isolated from a marine solar saltern.</title>
        <authorList>
            <person name="Feng X."/>
        </authorList>
    </citation>
    <scope>NUCLEOTIDE SEQUENCE [LARGE SCALE GENOMIC DNA]</scope>
    <source>
        <strain evidence="1 2">WDS2C27</strain>
    </source>
</reference>
<dbReference type="EMBL" id="SWMU01000002">
    <property type="protein sequence ID" value="TKS56792.1"/>
    <property type="molecule type" value="Genomic_DNA"/>
</dbReference>
<dbReference type="SUPFAM" id="SSF53335">
    <property type="entry name" value="S-adenosyl-L-methionine-dependent methyltransferases"/>
    <property type="match status" value="1"/>
</dbReference>
<evidence type="ECO:0000313" key="2">
    <source>
        <dbReference type="Proteomes" id="UP000306552"/>
    </source>
</evidence>
<dbReference type="Pfam" id="PF13489">
    <property type="entry name" value="Methyltransf_23"/>
    <property type="match status" value="1"/>
</dbReference>
<keyword evidence="1" id="KW-0808">Transferase</keyword>
<keyword evidence="1" id="KW-0489">Methyltransferase</keyword>
<accession>A0A4U5TRZ7</accession>
<evidence type="ECO:0000313" key="1">
    <source>
        <dbReference type="EMBL" id="TKS56792.1"/>
    </source>
</evidence>
<dbReference type="Gene3D" id="3.40.50.150">
    <property type="entry name" value="Vaccinia Virus protein VP39"/>
    <property type="match status" value="1"/>
</dbReference>
<organism evidence="1 2">
    <name type="scientific">Mesohalobacter halotolerans</name>
    <dbReference type="NCBI Taxonomy" id="1883405"/>
    <lineage>
        <taxon>Bacteria</taxon>
        <taxon>Pseudomonadati</taxon>
        <taxon>Bacteroidota</taxon>
        <taxon>Flavobacteriia</taxon>
        <taxon>Flavobacteriales</taxon>
        <taxon>Flavobacteriaceae</taxon>
        <taxon>Mesohalobacter</taxon>
    </lineage>
</organism>
<dbReference type="AlphaFoldDB" id="A0A4U5TRZ7"/>
<gene>
    <name evidence="1" type="ORF">FCN74_07130</name>
</gene>
<keyword evidence="2" id="KW-1185">Reference proteome</keyword>
<protein>
    <submittedName>
        <fullName evidence="1">Class I SAM-dependent methyltransferase</fullName>
    </submittedName>
</protein>
<dbReference type="InterPro" id="IPR029063">
    <property type="entry name" value="SAM-dependent_MTases_sf"/>
</dbReference>
<dbReference type="Proteomes" id="UP000306552">
    <property type="component" value="Unassembled WGS sequence"/>
</dbReference>
<proteinExistence type="predicted"/>
<name>A0A4U5TRZ7_9FLAO</name>
<sequence>MHPVKEKFNFDQCENCDYVFLNPRVEEKELHRYYTPYYLPYRGAEVWGKYKSIVAKSQHNQDLKKLRCVTDNAQISKKSLILDIGCGKPSFLKACHDKLSCQTMGIDFNDSGWANQEAIYQNIDLKIGEISDLSNQLKPDVITMWHYLEHDYKPEKHLKHLRSISKPETRLIIEVPNFDSVSRQKFGKDWAGWHTPRHISLFSPNNIKLLLQNSGWKTDDILCHGTMDPYLLFWMSKMQAKNIDWSKNMEDEFLNFLWGKFKFLPQQLKEKQKSLGIMTVIAYPDQS</sequence>